<dbReference type="SUPFAM" id="SSF56112">
    <property type="entry name" value="Protein kinase-like (PK-like)"/>
    <property type="match status" value="1"/>
</dbReference>
<evidence type="ECO:0000256" key="2">
    <source>
        <dbReference type="ARBA" id="ARBA00022679"/>
    </source>
</evidence>
<keyword evidence="2" id="KW-0808">Transferase</keyword>
<evidence type="ECO:0000256" key="6">
    <source>
        <dbReference type="SAM" id="MobiDB-lite"/>
    </source>
</evidence>
<sequence length="725" mass="82364">MALPAIKEDAKMQSKVYDVVVSPVPDTASLNCTSVLSQRSNSFVVAVFKKPIKPKFVRNSPTNNLTLSWKSWTHEQKTQDDEHKEDDFVPMRRRFHSSDIIIRPSGKMMTKKTSRFFEFGDIRDGNKKHKCGLNARCRDIGEVNEDDEPVAEPDHLALRRRTRSENFTTSAAFSWFNFHKLDSFYHVDDLKSFDDQERWKVKQGVMKERQQTSKNARDQLPVEFQEDLEKKVFAEDVAEGRCMDDHFDGVWSSQSLAIQQAGVSSKDGRRSESGSWYSVKSDEENLEKLRNLQKLYQEGFITITEYKDRRAQLVGELSEVDQTIAKTSDLLSLELPIVYREPPDFSLLRERDAIKHVFDSEQRTWTTSRIKIKIDAEPFANGGLRQVFHLQDLSIPPPTTSVGGIYEDSVIAKCTSHVAKIAIDPNENPDTYFKDVEMQAVAAKYAKLYNSYNPPRRVEFLEACILQLIPAGASEAGDQTVENLTLSGTICGVEPFIAGEYHKHNNNFGYVSELERNTPQAFSHFTYEASGQQIIVVDIQGVGDHYTDPQIHSRRGKEFGKGNLALRGFARFLGSHRCNPICRYLKLPLVNPKDEENRQVDLKGTIPAQTYMSQTRVAVDQVDAVLCHYYGNSRVFKRYAAAKTKREKKKRGIQKRKSHSRPGHDEKWQRNKFDTAAEDDCSEGESIECGVGGQQAGNRFAAALVDQQRSCSSFVCNGFLQCIVS</sequence>
<feature type="domain" description="Alpha-type protein kinase" evidence="7">
    <location>
        <begin position="357"/>
        <end position="590"/>
    </location>
</feature>
<accession>A0AAU9KUZ0</accession>
<dbReference type="Pfam" id="PF02816">
    <property type="entry name" value="Alpha_kinase"/>
    <property type="match status" value="1"/>
</dbReference>
<gene>
    <name evidence="8" type="ORF">PBS003_LOCUS4773</name>
</gene>
<evidence type="ECO:0000313" key="8">
    <source>
        <dbReference type="EMBL" id="CAH0478057.1"/>
    </source>
</evidence>
<proteinExistence type="predicted"/>
<dbReference type="PANTHER" id="PTHR45992:SF2">
    <property type="entry name" value="EUKARYOTIC ELONGATION FACTOR 2 KINASE"/>
    <property type="match status" value="1"/>
</dbReference>
<dbReference type="Gene3D" id="3.30.200.20">
    <property type="entry name" value="Phosphorylase Kinase, domain 1"/>
    <property type="match status" value="1"/>
</dbReference>
<feature type="region of interest" description="Disordered" evidence="6">
    <location>
        <begin position="645"/>
        <end position="672"/>
    </location>
</feature>
<keyword evidence="4" id="KW-0418">Kinase</keyword>
<dbReference type="SMART" id="SM00811">
    <property type="entry name" value="Alpha_kinase"/>
    <property type="match status" value="1"/>
</dbReference>
<evidence type="ECO:0000256" key="5">
    <source>
        <dbReference type="ARBA" id="ARBA00022840"/>
    </source>
</evidence>
<dbReference type="Proteomes" id="UP001160483">
    <property type="component" value="Unassembled WGS sequence"/>
</dbReference>
<keyword evidence="1" id="KW-0723">Serine/threonine-protein kinase</keyword>
<evidence type="ECO:0000256" key="4">
    <source>
        <dbReference type="ARBA" id="ARBA00022777"/>
    </source>
</evidence>
<dbReference type="InterPro" id="IPR051852">
    <property type="entry name" value="Alpha-type_PK"/>
</dbReference>
<dbReference type="Gene3D" id="3.20.200.10">
    <property type="entry name" value="MHCK/EF2 kinase"/>
    <property type="match status" value="1"/>
</dbReference>
<dbReference type="EMBL" id="CAKKTJ010000212">
    <property type="protein sequence ID" value="CAH0478057.1"/>
    <property type="molecule type" value="Genomic_DNA"/>
</dbReference>
<dbReference type="CDD" id="cd16968">
    <property type="entry name" value="Alpha_kinase_MHCK_like"/>
    <property type="match status" value="1"/>
</dbReference>
<dbReference type="GO" id="GO:0004674">
    <property type="term" value="F:protein serine/threonine kinase activity"/>
    <property type="evidence" value="ECO:0007669"/>
    <property type="project" value="UniProtKB-KW"/>
</dbReference>
<comment type="caution">
    <text evidence="8">The sequence shown here is derived from an EMBL/GenBank/DDBJ whole genome shotgun (WGS) entry which is preliminary data.</text>
</comment>
<feature type="compositionally biased region" description="Basic and acidic residues" evidence="6">
    <location>
        <begin position="662"/>
        <end position="672"/>
    </location>
</feature>
<evidence type="ECO:0000313" key="9">
    <source>
        <dbReference type="Proteomes" id="UP001160483"/>
    </source>
</evidence>
<keyword evidence="5" id="KW-0067">ATP-binding</keyword>
<dbReference type="FunFam" id="3.20.200.10:FF:000002">
    <property type="entry name" value="Eukaryotic elongation factor 2 kinase"/>
    <property type="match status" value="1"/>
</dbReference>
<dbReference type="InterPro" id="IPR011009">
    <property type="entry name" value="Kinase-like_dom_sf"/>
</dbReference>
<dbReference type="InterPro" id="IPR004166">
    <property type="entry name" value="a-kinase_dom"/>
</dbReference>
<reference evidence="8" key="1">
    <citation type="submission" date="2021-11" db="EMBL/GenBank/DDBJ databases">
        <authorList>
            <person name="Islam A."/>
            <person name="Islam S."/>
            <person name="Flora M.S."/>
            <person name="Rahman M."/>
            <person name="Ziaur R.M."/>
            <person name="Epstein J.H."/>
            <person name="Hassan M."/>
            <person name="Klassen M."/>
            <person name="Woodard K."/>
            <person name="Webb A."/>
            <person name="Webby R.J."/>
            <person name="El Zowalaty M.E."/>
        </authorList>
    </citation>
    <scope>NUCLEOTIDE SEQUENCE</scope>
    <source>
        <strain evidence="8">Pbs3</strain>
    </source>
</reference>
<dbReference type="PANTHER" id="PTHR45992">
    <property type="entry name" value="EUKARYOTIC ELONGATION FACTOR 2 KINASE-RELATED"/>
    <property type="match status" value="1"/>
</dbReference>
<dbReference type="GO" id="GO:0031037">
    <property type="term" value="P:myosin II filament disassembly"/>
    <property type="evidence" value="ECO:0007669"/>
    <property type="project" value="TreeGrafter"/>
</dbReference>
<dbReference type="GO" id="GO:0005524">
    <property type="term" value="F:ATP binding"/>
    <property type="evidence" value="ECO:0007669"/>
    <property type="project" value="UniProtKB-KW"/>
</dbReference>
<evidence type="ECO:0000259" key="7">
    <source>
        <dbReference type="PROSITE" id="PS51158"/>
    </source>
</evidence>
<evidence type="ECO:0000256" key="1">
    <source>
        <dbReference type="ARBA" id="ARBA00022527"/>
    </source>
</evidence>
<dbReference type="PROSITE" id="PS51158">
    <property type="entry name" value="ALPHA_KINASE"/>
    <property type="match status" value="1"/>
</dbReference>
<organism evidence="8 9">
    <name type="scientific">Peronospora belbahrii</name>
    <dbReference type="NCBI Taxonomy" id="622444"/>
    <lineage>
        <taxon>Eukaryota</taxon>
        <taxon>Sar</taxon>
        <taxon>Stramenopiles</taxon>
        <taxon>Oomycota</taxon>
        <taxon>Peronosporomycetes</taxon>
        <taxon>Peronosporales</taxon>
        <taxon>Peronosporaceae</taxon>
        <taxon>Peronospora</taxon>
    </lineage>
</organism>
<dbReference type="GO" id="GO:1903013">
    <property type="term" value="P:response to differentiation-inducing factor 1"/>
    <property type="evidence" value="ECO:0007669"/>
    <property type="project" value="TreeGrafter"/>
</dbReference>
<keyword evidence="3" id="KW-0547">Nucleotide-binding</keyword>
<protein>
    <recommendedName>
        <fullName evidence="7">Alpha-type protein kinase domain-containing protein</fullName>
    </recommendedName>
</protein>
<dbReference type="AlphaFoldDB" id="A0AAU9KUZ0"/>
<name>A0AAU9KUZ0_9STRA</name>
<evidence type="ECO:0000256" key="3">
    <source>
        <dbReference type="ARBA" id="ARBA00022741"/>
    </source>
</evidence>
<feature type="compositionally biased region" description="Basic residues" evidence="6">
    <location>
        <begin position="645"/>
        <end position="661"/>
    </location>
</feature>